<reference evidence="7 8" key="1">
    <citation type="submission" date="2019-03" db="EMBL/GenBank/DDBJ databases">
        <title>Genomic Encyclopedia of Type Strains, Phase IV (KMG-IV): sequencing the most valuable type-strain genomes for metagenomic binning, comparative biology and taxonomic classification.</title>
        <authorList>
            <person name="Goeker M."/>
        </authorList>
    </citation>
    <scope>NUCLEOTIDE SEQUENCE [LARGE SCALE GENOMIC DNA]</scope>
    <source>
        <strain evidence="7 8">DSM 21944</strain>
    </source>
</reference>
<evidence type="ECO:0000313" key="7">
    <source>
        <dbReference type="EMBL" id="TCT00420.1"/>
    </source>
</evidence>
<dbReference type="InterPro" id="IPR022791">
    <property type="entry name" value="L-PG_synthase/AglD"/>
</dbReference>
<dbReference type="Pfam" id="PF03706">
    <property type="entry name" value="LPG_synthase_TM"/>
    <property type="match status" value="1"/>
</dbReference>
<evidence type="ECO:0000256" key="1">
    <source>
        <dbReference type="ARBA" id="ARBA00004651"/>
    </source>
</evidence>
<evidence type="ECO:0000256" key="6">
    <source>
        <dbReference type="SAM" id="Phobius"/>
    </source>
</evidence>
<feature type="transmembrane region" description="Helical" evidence="6">
    <location>
        <begin position="203"/>
        <end position="225"/>
    </location>
</feature>
<name>A0A4R3LJG9_9GAMM</name>
<dbReference type="EMBL" id="SMAF01000003">
    <property type="protein sequence ID" value="TCT00420.1"/>
    <property type="molecule type" value="Genomic_DNA"/>
</dbReference>
<evidence type="ECO:0000313" key="8">
    <source>
        <dbReference type="Proteomes" id="UP000294599"/>
    </source>
</evidence>
<feature type="transmembrane region" description="Helical" evidence="6">
    <location>
        <begin position="293"/>
        <end position="309"/>
    </location>
</feature>
<organism evidence="7 8">
    <name type="scientific">Pseudofulvimonas gallinarii</name>
    <dbReference type="NCBI Taxonomy" id="634155"/>
    <lineage>
        <taxon>Bacteria</taxon>
        <taxon>Pseudomonadati</taxon>
        <taxon>Pseudomonadota</taxon>
        <taxon>Gammaproteobacteria</taxon>
        <taxon>Lysobacterales</taxon>
        <taxon>Rhodanobacteraceae</taxon>
        <taxon>Pseudofulvimonas</taxon>
    </lineage>
</organism>
<evidence type="ECO:0000256" key="2">
    <source>
        <dbReference type="ARBA" id="ARBA00022475"/>
    </source>
</evidence>
<dbReference type="Proteomes" id="UP000294599">
    <property type="component" value="Unassembled WGS sequence"/>
</dbReference>
<keyword evidence="5 6" id="KW-0472">Membrane</keyword>
<sequence>MKRFQRIAGYLVAAALVGYFLWFASSNLDIRVLHELLTPPVIGTLIVAALAYAAIIPVTGWAWARLLAAQGESWPVSWLTAVLAVTQLAKYLPGNIAQHAGRAGLAMREGMAGKSVAITVLQETVLAVAASLIVGVSMLAASEPGLAQLPDGVRPVLAWVVPILLLSVLFLSTVHLSPARLATSPTRAMRLLGKAGGLPGARIALPALAAYAFNYLLIGSGLWLLARSAELPAALDLPLITAAFALSWLLGFLAPGAPAGLGVREGILIVLLAGVGSDGELLAFVLLARATTMLGDVINFLLGSLWLSLTRRIAR</sequence>
<feature type="transmembrane region" description="Helical" evidence="6">
    <location>
        <begin position="237"/>
        <end position="254"/>
    </location>
</feature>
<gene>
    <name evidence="7" type="ORF">EDC25_103188</name>
</gene>
<keyword evidence="4 6" id="KW-1133">Transmembrane helix</keyword>
<accession>A0A4R3LJG9</accession>
<evidence type="ECO:0000256" key="3">
    <source>
        <dbReference type="ARBA" id="ARBA00022692"/>
    </source>
</evidence>
<comment type="subcellular location">
    <subcellularLocation>
        <location evidence="1">Cell membrane</location>
        <topology evidence="1">Multi-pass membrane protein</topology>
    </subcellularLocation>
</comment>
<keyword evidence="2" id="KW-1003">Cell membrane</keyword>
<dbReference type="GO" id="GO:0005886">
    <property type="term" value="C:plasma membrane"/>
    <property type="evidence" value="ECO:0007669"/>
    <property type="project" value="UniProtKB-SubCell"/>
</dbReference>
<protein>
    <recommendedName>
        <fullName evidence="9">Lysylphosphatidylglycerol synthase-like protein</fullName>
    </recommendedName>
</protein>
<evidence type="ECO:0000256" key="4">
    <source>
        <dbReference type="ARBA" id="ARBA00022989"/>
    </source>
</evidence>
<evidence type="ECO:0008006" key="9">
    <source>
        <dbReference type="Google" id="ProtNLM"/>
    </source>
</evidence>
<feature type="transmembrane region" description="Helical" evidence="6">
    <location>
        <begin position="7"/>
        <end position="25"/>
    </location>
</feature>
<dbReference type="RefSeq" id="WP_164484082.1">
    <property type="nucleotide sequence ID" value="NZ_JBHLWF010000020.1"/>
</dbReference>
<feature type="transmembrane region" description="Helical" evidence="6">
    <location>
        <begin position="266"/>
        <end position="287"/>
    </location>
</feature>
<feature type="transmembrane region" description="Helical" evidence="6">
    <location>
        <begin position="156"/>
        <end position="182"/>
    </location>
</feature>
<dbReference type="AlphaFoldDB" id="A0A4R3LJG9"/>
<feature type="transmembrane region" description="Helical" evidence="6">
    <location>
        <begin position="45"/>
        <end position="64"/>
    </location>
</feature>
<proteinExistence type="predicted"/>
<evidence type="ECO:0000256" key="5">
    <source>
        <dbReference type="ARBA" id="ARBA00023136"/>
    </source>
</evidence>
<feature type="transmembrane region" description="Helical" evidence="6">
    <location>
        <begin position="116"/>
        <end position="136"/>
    </location>
</feature>
<keyword evidence="3 6" id="KW-0812">Transmembrane</keyword>
<keyword evidence="8" id="KW-1185">Reference proteome</keyword>
<comment type="caution">
    <text evidence="7">The sequence shown here is derived from an EMBL/GenBank/DDBJ whole genome shotgun (WGS) entry which is preliminary data.</text>
</comment>